<keyword evidence="4" id="KW-1185">Reference proteome</keyword>
<evidence type="ECO:0000256" key="1">
    <source>
        <dbReference type="ARBA" id="ARBA00022801"/>
    </source>
</evidence>
<evidence type="ECO:0000256" key="2">
    <source>
        <dbReference type="SAM" id="Phobius"/>
    </source>
</evidence>
<dbReference type="InterPro" id="IPR042001">
    <property type="entry name" value="Sortase_F"/>
</dbReference>
<dbReference type="InterPro" id="IPR023365">
    <property type="entry name" value="Sortase_dom-sf"/>
</dbReference>
<proteinExistence type="predicted"/>
<dbReference type="Pfam" id="PF04203">
    <property type="entry name" value="Sortase"/>
    <property type="match status" value="1"/>
</dbReference>
<name>A0ABU8MUB8_9PSEU</name>
<sequence length="210" mass="21509">MTGTETPPTREPSKVDGVTGKIGIGLIVVVALIGLVVAGTSGSTSGSSGSSGVQLMAASTPTTVSVPSIGAESSLIETGQQANGELEVPPLQTPMQASWYDKSPSPGTLGPSVILGHVNGYGKPGIFYKLKDVKAGDQVLVKRQDGQTGVFTVSNVDTVPKAAFPAEMVYGDTPDSQLRLITCGGVFDPSAQSYEANVIVYANLTEVRPA</sequence>
<dbReference type="InterPro" id="IPR005754">
    <property type="entry name" value="Sortase"/>
</dbReference>
<dbReference type="Gene3D" id="2.40.260.10">
    <property type="entry name" value="Sortase"/>
    <property type="match status" value="1"/>
</dbReference>
<accession>A0ABU8MUB8</accession>
<comment type="caution">
    <text evidence="3">The sequence shown here is derived from an EMBL/GenBank/DDBJ whole genome shotgun (WGS) entry which is preliminary data.</text>
</comment>
<evidence type="ECO:0000313" key="3">
    <source>
        <dbReference type="EMBL" id="MEJ2870910.1"/>
    </source>
</evidence>
<keyword evidence="2" id="KW-0812">Transmembrane</keyword>
<evidence type="ECO:0000313" key="4">
    <source>
        <dbReference type="Proteomes" id="UP001385809"/>
    </source>
</evidence>
<reference evidence="3 4" key="1">
    <citation type="submission" date="2024-03" db="EMBL/GenBank/DDBJ databases">
        <title>Actinomycetospora sp. OC33-EN08, a novel actinomycete isolated from wild orchid (Aerides multiflora).</title>
        <authorList>
            <person name="Suriyachadkun C."/>
        </authorList>
    </citation>
    <scope>NUCLEOTIDE SEQUENCE [LARGE SCALE GENOMIC DNA]</scope>
    <source>
        <strain evidence="3 4">OC33-EN08</strain>
    </source>
</reference>
<keyword evidence="1" id="KW-0378">Hydrolase</keyword>
<dbReference type="RefSeq" id="WP_337697482.1">
    <property type="nucleotide sequence ID" value="NZ_JBBEGN010000017.1"/>
</dbReference>
<protein>
    <submittedName>
        <fullName evidence="3">Class F sortase</fullName>
    </submittedName>
</protein>
<dbReference type="Proteomes" id="UP001385809">
    <property type="component" value="Unassembled WGS sequence"/>
</dbReference>
<keyword evidence="2" id="KW-0472">Membrane</keyword>
<keyword evidence="2" id="KW-1133">Transmembrane helix</keyword>
<gene>
    <name evidence="3" type="ORF">WCD74_24320</name>
</gene>
<feature type="transmembrane region" description="Helical" evidence="2">
    <location>
        <begin position="20"/>
        <end position="38"/>
    </location>
</feature>
<dbReference type="SUPFAM" id="SSF63817">
    <property type="entry name" value="Sortase"/>
    <property type="match status" value="1"/>
</dbReference>
<dbReference type="EMBL" id="JBBEGN010000017">
    <property type="protein sequence ID" value="MEJ2870910.1"/>
    <property type="molecule type" value="Genomic_DNA"/>
</dbReference>
<organism evidence="3 4">
    <name type="scientific">Actinomycetospora aurantiaca</name>
    <dbReference type="NCBI Taxonomy" id="3129233"/>
    <lineage>
        <taxon>Bacteria</taxon>
        <taxon>Bacillati</taxon>
        <taxon>Actinomycetota</taxon>
        <taxon>Actinomycetes</taxon>
        <taxon>Pseudonocardiales</taxon>
        <taxon>Pseudonocardiaceae</taxon>
        <taxon>Actinomycetospora</taxon>
    </lineage>
</organism>
<dbReference type="NCBIfam" id="NF033748">
    <property type="entry name" value="class_F_sortase"/>
    <property type="match status" value="1"/>
</dbReference>
<dbReference type="CDD" id="cd05829">
    <property type="entry name" value="Sortase_F"/>
    <property type="match status" value="1"/>
</dbReference>